<dbReference type="EMBL" id="AXUP01000370">
    <property type="protein sequence ID" value="ESW37669.1"/>
    <property type="molecule type" value="Genomic_DNA"/>
</dbReference>
<proteinExistence type="predicted"/>
<gene>
    <name evidence="1" type="ORF">O164_22545</name>
</gene>
<evidence type="ECO:0000313" key="1">
    <source>
        <dbReference type="EMBL" id="ESW37669.1"/>
    </source>
</evidence>
<comment type="caution">
    <text evidence="1">The sequence shown here is derived from an EMBL/GenBank/DDBJ whole genome shotgun (WGS) entry which is preliminary data.</text>
</comment>
<protein>
    <submittedName>
        <fullName evidence="1">Uncharacterized protein</fullName>
    </submittedName>
</protein>
<dbReference type="AlphaFoldDB" id="V7D5V6"/>
<evidence type="ECO:0000313" key="2">
    <source>
        <dbReference type="Proteomes" id="UP000018511"/>
    </source>
</evidence>
<organism evidence="1 2">
    <name type="scientific">Pseudomonas taiwanensis SJ9</name>
    <dbReference type="NCBI Taxonomy" id="1388762"/>
    <lineage>
        <taxon>Bacteria</taxon>
        <taxon>Pseudomonadati</taxon>
        <taxon>Pseudomonadota</taxon>
        <taxon>Gammaproteobacteria</taxon>
        <taxon>Pseudomonadales</taxon>
        <taxon>Pseudomonadaceae</taxon>
        <taxon>Pseudomonas</taxon>
    </lineage>
</organism>
<sequence>MQTALLVFGQRHCQTHLAGDFRAFAQKEEQQVHHDAEADHELERALPKVERLAGQHLAALGGPLADLVA</sequence>
<accession>V7D5V6</accession>
<name>V7D5V6_9PSED</name>
<dbReference type="Proteomes" id="UP000018511">
    <property type="component" value="Unassembled WGS sequence"/>
</dbReference>
<reference evidence="1 2" key="1">
    <citation type="submission" date="2013-10" db="EMBL/GenBank/DDBJ databases">
        <title>Whole Genome Shotgun Sequence of Pseudomonas taiwanensis SJ9.</title>
        <authorList>
            <person name="Hong S.-J."/>
            <person name="Shin J.-H."/>
        </authorList>
    </citation>
    <scope>NUCLEOTIDE SEQUENCE [LARGE SCALE GENOMIC DNA]</scope>
    <source>
        <strain evidence="1 2">SJ9</strain>
    </source>
</reference>